<comment type="caution">
    <text evidence="1">The sequence shown here is derived from an EMBL/GenBank/DDBJ whole genome shotgun (WGS) entry which is preliminary data.</text>
</comment>
<sequence>MIVKGKDLVRDFPEIGVFVDSIVRRSTGNVVGICFVRKPSTPSGNFFRIRGRLTEKQISQLARAHKLPTTGAQGLTKIQKGPWTEYSTPIGLNQVNVVNIVFAEDYCQTVSSFLMRVLDCEYDPVRVFVNGKDIGPSVDWERLGRGDVVVAMSDGDAHSQGSLLSFESMPTLEVFQVNLRGPYRHDLMRGISPGQAWMNEELYKVWKLRGTDEIICPHCGKGDCLNHRLSGDEEIFVHRCHENRSKHLYAFQSTALIGQDATEVLIPFAPAVLGRKVSNDVWPSGVLKLTIGDTDATRSTCASSIEARDTVSVYLANPKL</sequence>
<dbReference type="STRING" id="1618572.UT17_C0001G0140"/>
<protein>
    <submittedName>
        <fullName evidence="1">Uncharacterized protein</fullName>
    </submittedName>
</protein>
<proteinExistence type="predicted"/>
<name>A0A0G0PTU3_9BACT</name>
<accession>A0A0G0PTU3</accession>
<dbReference type="Proteomes" id="UP000034774">
    <property type="component" value="Unassembled WGS sequence"/>
</dbReference>
<reference evidence="1 2" key="1">
    <citation type="journal article" date="2015" name="Nature">
        <title>rRNA introns, odd ribosomes, and small enigmatic genomes across a large radiation of phyla.</title>
        <authorList>
            <person name="Brown C.T."/>
            <person name="Hug L.A."/>
            <person name="Thomas B.C."/>
            <person name="Sharon I."/>
            <person name="Castelle C.J."/>
            <person name="Singh A."/>
            <person name="Wilkins M.J."/>
            <person name="Williams K.H."/>
            <person name="Banfield J.F."/>
        </authorList>
    </citation>
    <scope>NUCLEOTIDE SEQUENCE [LARGE SCALE GENOMIC DNA]</scope>
</reference>
<dbReference type="EMBL" id="LBVU01000001">
    <property type="protein sequence ID" value="KKQ92761.1"/>
    <property type="molecule type" value="Genomic_DNA"/>
</dbReference>
<gene>
    <name evidence="1" type="ORF">UT17_C0001G0140</name>
</gene>
<evidence type="ECO:0000313" key="2">
    <source>
        <dbReference type="Proteomes" id="UP000034774"/>
    </source>
</evidence>
<evidence type="ECO:0000313" key="1">
    <source>
        <dbReference type="EMBL" id="KKQ92761.1"/>
    </source>
</evidence>
<dbReference type="AlphaFoldDB" id="A0A0G0PTU3"/>
<organism evidence="1 2">
    <name type="scientific">Candidatus Woesebacteria bacterium GW2011_GWB1_39_10</name>
    <dbReference type="NCBI Taxonomy" id="1618572"/>
    <lineage>
        <taxon>Bacteria</taxon>
        <taxon>Candidatus Woeseibacteriota</taxon>
    </lineage>
</organism>